<reference evidence="10 11" key="1">
    <citation type="submission" date="2024-04" db="EMBL/GenBank/DDBJ databases">
        <title>Novel species of the genus Ideonella isolated from streams.</title>
        <authorList>
            <person name="Lu H."/>
        </authorList>
    </citation>
    <scope>NUCLEOTIDE SEQUENCE [LARGE SCALE GENOMIC DNA]</scope>
    <source>
        <strain evidence="10 11">LYT19W</strain>
    </source>
</reference>
<comment type="catalytic activity">
    <reaction evidence="1">
        <text>Hydrolysis of terminal non-reducing alpha-L-arabinofuranoside residues in alpha-L-arabinosides.</text>
        <dbReference type="EC" id="3.2.1.55"/>
    </reaction>
</comment>
<feature type="signal peptide" evidence="8">
    <location>
        <begin position="1"/>
        <end position="30"/>
    </location>
</feature>
<evidence type="ECO:0000259" key="9">
    <source>
        <dbReference type="SMART" id="SM00813"/>
    </source>
</evidence>
<dbReference type="PANTHER" id="PTHR43576">
    <property type="entry name" value="ALPHA-L-ARABINOFURANOSIDASE C-RELATED"/>
    <property type="match status" value="1"/>
</dbReference>
<dbReference type="Gene3D" id="2.60.40.1180">
    <property type="entry name" value="Golgi alpha-mannosidase II"/>
    <property type="match status" value="1"/>
</dbReference>
<dbReference type="RefSeq" id="WP_341397371.1">
    <property type="nucleotide sequence ID" value="NZ_JBBUTI010000001.1"/>
</dbReference>
<protein>
    <recommendedName>
        <fullName evidence="4">non-reducing end alpha-L-arabinofuranosidase</fullName>
        <ecNumber evidence="4">3.2.1.55</ecNumber>
    </recommendedName>
</protein>
<evidence type="ECO:0000256" key="2">
    <source>
        <dbReference type="ARBA" id="ARBA00007186"/>
    </source>
</evidence>
<keyword evidence="8" id="KW-0732">Signal</keyword>
<evidence type="ECO:0000313" key="10">
    <source>
        <dbReference type="EMBL" id="MEK8045227.1"/>
    </source>
</evidence>
<dbReference type="EMBL" id="JBBUTI010000001">
    <property type="protein sequence ID" value="MEK8045227.1"/>
    <property type="molecule type" value="Genomic_DNA"/>
</dbReference>
<dbReference type="Proteomes" id="UP001379945">
    <property type="component" value="Unassembled WGS sequence"/>
</dbReference>
<dbReference type="Gene3D" id="3.20.20.80">
    <property type="entry name" value="Glycosidases"/>
    <property type="match status" value="1"/>
</dbReference>
<evidence type="ECO:0000256" key="7">
    <source>
        <dbReference type="ARBA" id="ARBA00023295"/>
    </source>
</evidence>
<dbReference type="EC" id="3.2.1.55" evidence="4"/>
<dbReference type="InterPro" id="IPR017853">
    <property type="entry name" value="GH"/>
</dbReference>
<evidence type="ECO:0000256" key="3">
    <source>
        <dbReference type="ARBA" id="ARBA00011165"/>
    </source>
</evidence>
<dbReference type="SUPFAM" id="SSF51011">
    <property type="entry name" value="Glycosyl hydrolase domain"/>
    <property type="match status" value="1"/>
</dbReference>
<gene>
    <name evidence="10" type="ORF">AACH00_02570</name>
</gene>
<feature type="domain" description="Alpha-L-arabinofuranosidase C-terminal" evidence="9">
    <location>
        <begin position="330"/>
        <end position="515"/>
    </location>
</feature>
<dbReference type="PANTHER" id="PTHR43576:SF2">
    <property type="entry name" value="INTRACELLULAR EXO-ALPHA-L-ARABINOFURANOSIDASE 2"/>
    <property type="match status" value="1"/>
</dbReference>
<comment type="subunit">
    <text evidence="3">Homohexamer; trimer of dimers.</text>
</comment>
<dbReference type="Pfam" id="PF06964">
    <property type="entry name" value="Alpha-L-AF_C"/>
    <property type="match status" value="1"/>
</dbReference>
<dbReference type="InterPro" id="IPR010720">
    <property type="entry name" value="Alpha-L-AF_C"/>
</dbReference>
<dbReference type="InterPro" id="IPR013780">
    <property type="entry name" value="Glyco_hydro_b"/>
</dbReference>
<evidence type="ECO:0000256" key="1">
    <source>
        <dbReference type="ARBA" id="ARBA00001462"/>
    </source>
</evidence>
<evidence type="ECO:0000256" key="4">
    <source>
        <dbReference type="ARBA" id="ARBA00012670"/>
    </source>
</evidence>
<organism evidence="10 11">
    <name type="scientific">Ideonella margarita</name>
    <dbReference type="NCBI Taxonomy" id="2984191"/>
    <lineage>
        <taxon>Bacteria</taxon>
        <taxon>Pseudomonadati</taxon>
        <taxon>Pseudomonadota</taxon>
        <taxon>Betaproteobacteria</taxon>
        <taxon>Burkholderiales</taxon>
        <taxon>Sphaerotilaceae</taxon>
        <taxon>Ideonella</taxon>
    </lineage>
</organism>
<evidence type="ECO:0000256" key="5">
    <source>
        <dbReference type="ARBA" id="ARBA00022801"/>
    </source>
</evidence>
<evidence type="ECO:0000256" key="6">
    <source>
        <dbReference type="ARBA" id="ARBA00023277"/>
    </source>
</evidence>
<keyword evidence="6" id="KW-0119">Carbohydrate metabolism</keyword>
<evidence type="ECO:0000256" key="8">
    <source>
        <dbReference type="SAM" id="SignalP"/>
    </source>
</evidence>
<keyword evidence="5" id="KW-0378">Hydrolase</keyword>
<dbReference type="Pfam" id="PF22848">
    <property type="entry name" value="ASD1_dom"/>
    <property type="match status" value="1"/>
</dbReference>
<keyword evidence="7" id="KW-0326">Glycosidase</keyword>
<proteinExistence type="inferred from homology"/>
<keyword evidence="11" id="KW-1185">Reference proteome</keyword>
<evidence type="ECO:0000313" key="11">
    <source>
        <dbReference type="Proteomes" id="UP001379945"/>
    </source>
</evidence>
<accession>A0ABU9C3M1</accession>
<sequence length="524" mass="57566">MLPTHHAALTRSALAALSTLVLLAASPCEAATTATITPAEASLTLLTEAAGPRIEPTVYGHFVEHLGTGVYGGLWVGPQSRIPNTRGWRNDVLGALRRLKVPVIRWPGGCFADDYDWRDGIGAPSRRPVRLNKVWGNVPDDNRVGTHEFMDLAEQLGTEVYIAGNMGSMPPRAMAQWLEYMTSDSPSALANERRRNGRDKPWKVRYFGVGNESWGCGGHMRPEYAADLHRQYATFLRAPVVRVASGDGEGNERVTEVMMQMARDDMDAISLHHYTVPGPWEQKGLATGFDRQRWAKTLQEVTTGLEEHVAKTIAIMNRHDPAGRVALYVDEWGMWHDQEPGSNPGFLYQQNTLRDAMVGALTFNVFHRHTDRVKMANLAQMVNVLQALVLTDGPRMLLTPTYHLFDLYLPFQGATPLKLTLQSPRYTEGDISLPAVDVTAARAADGSTHLALVNLDPTRPASVRTGLQQAATGRVLTAPAMDSHNTFDRPGHVQPAPYAAHPGPQGLTLDLPPRSIVVVRLATP</sequence>
<feature type="chain" id="PRO_5045058805" description="non-reducing end alpha-L-arabinofuranosidase" evidence="8">
    <location>
        <begin position="31"/>
        <end position="524"/>
    </location>
</feature>
<name>A0ABU9C3M1_9BURK</name>
<dbReference type="SMART" id="SM00813">
    <property type="entry name" value="Alpha-L-AF_C"/>
    <property type="match status" value="1"/>
</dbReference>
<comment type="caution">
    <text evidence="10">The sequence shown here is derived from an EMBL/GenBank/DDBJ whole genome shotgun (WGS) entry which is preliminary data.</text>
</comment>
<dbReference type="SUPFAM" id="SSF51445">
    <property type="entry name" value="(Trans)glycosidases"/>
    <property type="match status" value="1"/>
</dbReference>
<dbReference type="InterPro" id="IPR055235">
    <property type="entry name" value="ASD1_cat"/>
</dbReference>
<comment type="similarity">
    <text evidence="2">Belongs to the glycosyl hydrolase 51 family.</text>
</comment>